<evidence type="ECO:0000313" key="1">
    <source>
        <dbReference type="EMBL" id="CCO46626.1"/>
    </source>
</evidence>
<organism evidence="1 2">
    <name type="scientific">Vibrio nigripulchritudo SOn1</name>
    <dbReference type="NCBI Taxonomy" id="1238450"/>
    <lineage>
        <taxon>Bacteria</taxon>
        <taxon>Pseudomonadati</taxon>
        <taxon>Pseudomonadota</taxon>
        <taxon>Gammaproteobacteria</taxon>
        <taxon>Vibrionales</taxon>
        <taxon>Vibrionaceae</taxon>
        <taxon>Vibrio</taxon>
    </lineage>
</organism>
<dbReference type="Proteomes" id="UP000018211">
    <property type="component" value="Unassembled WGS sequence"/>
</dbReference>
<name>A0AAV2VPM7_9VIBR</name>
<protein>
    <submittedName>
        <fullName evidence="1">Uncharacterized protein</fullName>
    </submittedName>
</protein>
<dbReference type="AlphaFoldDB" id="A0AAV2VPM7"/>
<comment type="caution">
    <text evidence="1">The sequence shown here is derived from an EMBL/GenBank/DDBJ whole genome shotgun (WGS) entry which is preliminary data.</text>
</comment>
<evidence type="ECO:0000313" key="2">
    <source>
        <dbReference type="Proteomes" id="UP000018211"/>
    </source>
</evidence>
<dbReference type="RefSeq" id="WP_022611684.1">
    <property type="nucleotide sequence ID" value="NZ_LK391965.1"/>
</dbReference>
<gene>
    <name evidence="1" type="ORF">VIBNISOn1_1840009</name>
</gene>
<proteinExistence type="predicted"/>
<reference evidence="1 2" key="1">
    <citation type="journal article" date="2013" name="ISME J.">
        <title>Comparative genomics of pathogenic lineages of Vibrio nigripulchritudo identifies virulence-associated traits.</title>
        <authorList>
            <person name="Goudenege D."/>
            <person name="Labreuche Y."/>
            <person name="Krin E."/>
            <person name="Ansquer D."/>
            <person name="Mangenot S."/>
            <person name="Calteau A."/>
            <person name="Medigue C."/>
            <person name="Mazel D."/>
            <person name="Polz M.F."/>
            <person name="Le Roux F."/>
        </authorList>
    </citation>
    <scope>NUCLEOTIDE SEQUENCE [LARGE SCALE GENOMIC DNA]</scope>
    <source>
        <strain evidence="1 2">SOn1</strain>
    </source>
</reference>
<accession>A0AAV2VPM7</accession>
<dbReference type="EMBL" id="CAOF01000095">
    <property type="protein sequence ID" value="CCO46626.1"/>
    <property type="molecule type" value="Genomic_DNA"/>
</dbReference>
<sequence>MALKGQESVMAENIMNALEAAGFKPRAQEAVGAKFWTAVSKGIIDTIVSESEVEVKGGGSYGGEMAKVK</sequence>